<dbReference type="AlphaFoldDB" id="A0A810N853"/>
<dbReference type="EMBL" id="AP023359">
    <property type="protein sequence ID" value="BCJ69586.1"/>
    <property type="molecule type" value="Genomic_DNA"/>
</dbReference>
<evidence type="ECO:0000313" key="2">
    <source>
        <dbReference type="Proteomes" id="UP000680866"/>
    </source>
</evidence>
<dbReference type="Proteomes" id="UP000680866">
    <property type="component" value="Chromosome"/>
</dbReference>
<protein>
    <submittedName>
        <fullName evidence="1">Uncharacterized protein</fullName>
    </submittedName>
</protein>
<gene>
    <name evidence="1" type="ORF">Prubr_66070</name>
</gene>
<reference evidence="1" key="1">
    <citation type="submission" date="2020-08" db="EMBL/GenBank/DDBJ databases">
        <title>Whole genome shotgun sequence of Polymorphospora rubra NBRC 101157.</title>
        <authorList>
            <person name="Komaki H."/>
            <person name="Tamura T."/>
        </authorList>
    </citation>
    <scope>NUCLEOTIDE SEQUENCE</scope>
    <source>
        <strain evidence="1">NBRC 101157</strain>
    </source>
</reference>
<dbReference type="KEGG" id="pry:Prubr_66070"/>
<accession>A0A810N853</accession>
<proteinExistence type="predicted"/>
<organism evidence="1 2">
    <name type="scientific">Polymorphospora rubra</name>
    <dbReference type="NCBI Taxonomy" id="338584"/>
    <lineage>
        <taxon>Bacteria</taxon>
        <taxon>Bacillati</taxon>
        <taxon>Actinomycetota</taxon>
        <taxon>Actinomycetes</taxon>
        <taxon>Micromonosporales</taxon>
        <taxon>Micromonosporaceae</taxon>
        <taxon>Polymorphospora</taxon>
    </lineage>
</organism>
<sequence>MISPGPGAHAGEEMDDVAGVARRALPAHWRFLETGDECFPYASGSRVPPRGRWDISAVALSSDVLARVYVGNADRLLSAPQPETSVTQQIQPASSHHLSRSTWAVRLLATGTVVGLGLVKPTPP</sequence>
<keyword evidence="2" id="KW-1185">Reference proteome</keyword>
<evidence type="ECO:0000313" key="1">
    <source>
        <dbReference type="EMBL" id="BCJ69586.1"/>
    </source>
</evidence>
<name>A0A810N853_9ACTN</name>